<keyword evidence="1" id="KW-0472">Membrane</keyword>
<reference evidence="2" key="1">
    <citation type="journal article" date="2023" name="Insect Mol. Biol.">
        <title>Genome sequencing provides insights into the evolution of gene families encoding plant cell wall-degrading enzymes in longhorned beetles.</title>
        <authorList>
            <person name="Shin N.R."/>
            <person name="Okamura Y."/>
            <person name="Kirsch R."/>
            <person name="Pauchet Y."/>
        </authorList>
    </citation>
    <scope>NUCLEOTIDE SEQUENCE</scope>
    <source>
        <strain evidence="2">MMC_N1</strain>
    </source>
</reference>
<evidence type="ECO:0000256" key="1">
    <source>
        <dbReference type="SAM" id="Phobius"/>
    </source>
</evidence>
<feature type="transmembrane region" description="Helical" evidence="1">
    <location>
        <begin position="106"/>
        <end position="124"/>
    </location>
</feature>
<keyword evidence="1" id="KW-0812">Transmembrane</keyword>
<dbReference type="Proteomes" id="UP001162164">
    <property type="component" value="Unassembled WGS sequence"/>
</dbReference>
<protein>
    <submittedName>
        <fullName evidence="2">Uncharacterized protein</fullName>
    </submittedName>
</protein>
<gene>
    <name evidence="2" type="ORF">NQ317_010680</name>
</gene>
<evidence type="ECO:0000313" key="2">
    <source>
        <dbReference type="EMBL" id="KAJ8985923.1"/>
    </source>
</evidence>
<comment type="caution">
    <text evidence="2">The sequence shown here is derived from an EMBL/GenBank/DDBJ whole genome shotgun (WGS) entry which is preliminary data.</text>
</comment>
<dbReference type="EMBL" id="JAPWTJ010000005">
    <property type="protein sequence ID" value="KAJ8985923.1"/>
    <property type="molecule type" value="Genomic_DNA"/>
</dbReference>
<evidence type="ECO:0000313" key="3">
    <source>
        <dbReference type="Proteomes" id="UP001162164"/>
    </source>
</evidence>
<organism evidence="2 3">
    <name type="scientific">Molorchus minor</name>
    <dbReference type="NCBI Taxonomy" id="1323400"/>
    <lineage>
        <taxon>Eukaryota</taxon>
        <taxon>Metazoa</taxon>
        <taxon>Ecdysozoa</taxon>
        <taxon>Arthropoda</taxon>
        <taxon>Hexapoda</taxon>
        <taxon>Insecta</taxon>
        <taxon>Pterygota</taxon>
        <taxon>Neoptera</taxon>
        <taxon>Endopterygota</taxon>
        <taxon>Coleoptera</taxon>
        <taxon>Polyphaga</taxon>
        <taxon>Cucujiformia</taxon>
        <taxon>Chrysomeloidea</taxon>
        <taxon>Cerambycidae</taxon>
        <taxon>Lamiinae</taxon>
        <taxon>Monochamini</taxon>
        <taxon>Molorchus</taxon>
    </lineage>
</organism>
<keyword evidence="1" id="KW-1133">Transmembrane helix</keyword>
<accession>A0ABQ9K5R6</accession>
<keyword evidence="3" id="KW-1185">Reference proteome</keyword>
<name>A0ABQ9K5R6_9CUCU</name>
<proteinExistence type="predicted"/>
<sequence length="126" mass="14137">MDNMMQFLVMGTFFMPAIHVMKYLRELRLADCLSSTAGTTGFILNKKFQHIEVFLKGVVVVQMADITLPSEIWMSSGLSIDLYNGSMALNFISVNVLWVFCESTLINIYGFVCFAVLVLLPRACPP</sequence>